<dbReference type="OrthoDB" id="284673at2"/>
<evidence type="ECO:0000313" key="3">
    <source>
        <dbReference type="Proteomes" id="UP000316855"/>
    </source>
</evidence>
<accession>A0A517V8D9</accession>
<evidence type="ECO:0000256" key="1">
    <source>
        <dbReference type="SAM" id="MobiDB-lite"/>
    </source>
</evidence>
<proteinExistence type="predicted"/>
<sequence>MQKTAIPRWFKLLLFLISLSLLQITVLAAQKTETPPREQIGTCLGKPVYRDQIGISLELSEELQILFGYPVFSQFHQEHQAKFKPTEKEIAAAIAYYSRDESVIKDCQEIDKLTQSELEENKNQLKRSDLKPAERKRLEQKQQQLQRELKNGALKWMLLGMLEYWKFEKHLYLTQGGGRIRSMMFGEEAFDARFKWLEAQEKRGKFQITDPQLRTTFFEFWTDKNNRGYNTTSQESIQEFLEPQWQKELNADKPLTAKKP</sequence>
<feature type="region of interest" description="Disordered" evidence="1">
    <location>
        <begin position="121"/>
        <end position="142"/>
    </location>
</feature>
<organism evidence="2 3">
    <name type="scientific">Gimesia algae</name>
    <dbReference type="NCBI Taxonomy" id="2527971"/>
    <lineage>
        <taxon>Bacteria</taxon>
        <taxon>Pseudomonadati</taxon>
        <taxon>Planctomycetota</taxon>
        <taxon>Planctomycetia</taxon>
        <taxon>Planctomycetales</taxon>
        <taxon>Planctomycetaceae</taxon>
        <taxon>Gimesia</taxon>
    </lineage>
</organism>
<evidence type="ECO:0000313" key="2">
    <source>
        <dbReference type="EMBL" id="QDT89271.1"/>
    </source>
</evidence>
<feature type="compositionally biased region" description="Basic and acidic residues" evidence="1">
    <location>
        <begin position="121"/>
        <end position="140"/>
    </location>
</feature>
<name>A0A517V8D9_9PLAN</name>
<dbReference type="Proteomes" id="UP000316855">
    <property type="component" value="Chromosome"/>
</dbReference>
<dbReference type="AlphaFoldDB" id="A0A517V8D9"/>
<dbReference type="KEGG" id="gax:Pan161_08990"/>
<dbReference type="EMBL" id="CP036343">
    <property type="protein sequence ID" value="QDT89271.1"/>
    <property type="molecule type" value="Genomic_DNA"/>
</dbReference>
<gene>
    <name evidence="2" type="ORF">Pan161_08990</name>
</gene>
<reference evidence="2 3" key="1">
    <citation type="submission" date="2019-02" db="EMBL/GenBank/DDBJ databases">
        <title>Deep-cultivation of Planctomycetes and their phenomic and genomic characterization uncovers novel biology.</title>
        <authorList>
            <person name="Wiegand S."/>
            <person name="Jogler M."/>
            <person name="Boedeker C."/>
            <person name="Pinto D."/>
            <person name="Vollmers J."/>
            <person name="Rivas-Marin E."/>
            <person name="Kohn T."/>
            <person name="Peeters S.H."/>
            <person name="Heuer A."/>
            <person name="Rast P."/>
            <person name="Oberbeckmann S."/>
            <person name="Bunk B."/>
            <person name="Jeske O."/>
            <person name="Meyerdierks A."/>
            <person name="Storesund J.E."/>
            <person name="Kallscheuer N."/>
            <person name="Luecker S."/>
            <person name="Lage O.M."/>
            <person name="Pohl T."/>
            <person name="Merkel B.J."/>
            <person name="Hornburger P."/>
            <person name="Mueller R.-W."/>
            <person name="Bruemmer F."/>
            <person name="Labrenz M."/>
            <person name="Spormann A.M."/>
            <person name="Op den Camp H."/>
            <person name="Overmann J."/>
            <person name="Amann R."/>
            <person name="Jetten M.S.M."/>
            <person name="Mascher T."/>
            <person name="Medema M.H."/>
            <person name="Devos D.P."/>
            <person name="Kaster A.-K."/>
            <person name="Ovreas L."/>
            <person name="Rohde M."/>
            <person name="Galperin M.Y."/>
            <person name="Jogler C."/>
        </authorList>
    </citation>
    <scope>NUCLEOTIDE SEQUENCE [LARGE SCALE GENOMIC DNA]</scope>
    <source>
        <strain evidence="2 3">Pan161</strain>
    </source>
</reference>
<protein>
    <submittedName>
        <fullName evidence="2">Uncharacterized protein</fullName>
    </submittedName>
</protein>
<keyword evidence="3" id="KW-1185">Reference proteome</keyword>
<dbReference type="RefSeq" id="WP_145224360.1">
    <property type="nucleotide sequence ID" value="NZ_CP036343.1"/>
</dbReference>